<evidence type="ECO:0000256" key="1">
    <source>
        <dbReference type="ARBA" id="ARBA00001933"/>
    </source>
</evidence>
<evidence type="ECO:0000256" key="12">
    <source>
        <dbReference type="ARBA" id="ARBA00022898"/>
    </source>
</evidence>
<reference evidence="18 19" key="1">
    <citation type="journal article" date="2013" name="BMC Genomics">
        <title>Reconstruction of the lipid metabolism for the microalga Monoraphidium neglectum from its genome sequence reveals characteristics suitable for biofuel production.</title>
        <authorList>
            <person name="Bogen C."/>
            <person name="Al-Dilaimi A."/>
            <person name="Albersmeier A."/>
            <person name="Wichmann J."/>
            <person name="Grundmann M."/>
            <person name="Rupp O."/>
            <person name="Lauersen K.J."/>
            <person name="Blifernez-Klassen O."/>
            <person name="Kalinowski J."/>
            <person name="Goesmann A."/>
            <person name="Mussgnug J.H."/>
            <person name="Kruse O."/>
        </authorList>
    </citation>
    <scope>NUCLEOTIDE SEQUENCE [LARGE SCALE GENOMIC DNA]</scope>
    <source>
        <strain evidence="18 19">SAG 48.87</strain>
    </source>
</reference>
<keyword evidence="10" id="KW-0934">Plastid</keyword>
<dbReference type="InterPro" id="IPR036052">
    <property type="entry name" value="TrpB-like_PALP_sf"/>
</dbReference>
<accession>A0A0D2MR95</accession>
<dbReference type="FunFam" id="3.40.50.1100:FF:000030">
    <property type="entry name" value="Threonine synthase 1, chloroplastic"/>
    <property type="match status" value="1"/>
</dbReference>
<dbReference type="Gene3D" id="3.40.50.1100">
    <property type="match status" value="2"/>
</dbReference>
<dbReference type="InterPro" id="IPR001926">
    <property type="entry name" value="TrpB-like_PALP"/>
</dbReference>
<dbReference type="InterPro" id="IPR004450">
    <property type="entry name" value="Thr_synthase-like"/>
</dbReference>
<dbReference type="RefSeq" id="XP_013901981.1">
    <property type="nucleotide sequence ID" value="XM_014046527.1"/>
</dbReference>
<evidence type="ECO:0000256" key="13">
    <source>
        <dbReference type="ARBA" id="ARBA00022946"/>
    </source>
</evidence>
<evidence type="ECO:0000313" key="18">
    <source>
        <dbReference type="EMBL" id="KIZ02962.1"/>
    </source>
</evidence>
<dbReference type="GO" id="GO:0008652">
    <property type="term" value="P:amino acid biosynthetic process"/>
    <property type="evidence" value="ECO:0007669"/>
    <property type="project" value="UniProtKB-KW"/>
</dbReference>
<keyword evidence="12 16" id="KW-0663">Pyridoxal phosphate</keyword>
<keyword evidence="13" id="KW-0809">Transit peptide</keyword>
<keyword evidence="9" id="KW-0028">Amino-acid biosynthesis</keyword>
<dbReference type="GO" id="GO:0009507">
    <property type="term" value="C:chloroplast"/>
    <property type="evidence" value="ECO:0007669"/>
    <property type="project" value="UniProtKB-SubCell"/>
</dbReference>
<evidence type="ECO:0000256" key="11">
    <source>
        <dbReference type="ARBA" id="ARBA00022691"/>
    </source>
</evidence>
<comment type="pathway">
    <text evidence="4">Amino-acid biosynthesis; L-threonine biosynthesis; L-threonine from L-aspartate: step 5/5.</text>
</comment>
<comment type="function">
    <text evidence="2">Catalyzes the gamma-elimination of phosphate from L-phosphohomoserine and the beta-addition of water to produce L-threonine.</text>
</comment>
<dbReference type="NCBIfam" id="TIGR00260">
    <property type="entry name" value="thrC"/>
    <property type="match status" value="1"/>
</dbReference>
<evidence type="ECO:0000256" key="6">
    <source>
        <dbReference type="ARBA" id="ARBA00011738"/>
    </source>
</evidence>
<dbReference type="EC" id="4.2.3.1" evidence="7"/>
<dbReference type="PANTHER" id="PTHR10314">
    <property type="entry name" value="CYSTATHIONINE BETA-SYNTHASE"/>
    <property type="match status" value="1"/>
</dbReference>
<evidence type="ECO:0000259" key="17">
    <source>
        <dbReference type="Pfam" id="PF00291"/>
    </source>
</evidence>
<dbReference type="Proteomes" id="UP000054498">
    <property type="component" value="Unassembled WGS sequence"/>
</dbReference>
<dbReference type="AlphaFoldDB" id="A0A0D2MR95"/>
<sequence length="485" mass="52690">MQQPLTQQRLRAGVPASRLRQQRLVVRATATADPTRQDIRREALARGPAAGSELFNAKFVPFKDYRSSDGGLLDVYHDMKELSKFGPDYWKSLFDSRIGTTTWPYGSGVWSKKEWVLPELGDADIVSMFEGNSNLFWAERFGREALGMSDLWVKQCGNSHTGSFKDLGMTVLVSQVNRIRKLKPGAISAVGCASTGDTSAALSAYCAAAGIPSIVFLPADKISLAQLVQPIANGALVLSIDTDFDGCMRLIKEVTAETPIYLANSMNSLRLEGQKTAAIEILQQFDWQVPDWVIIPGGNLGNIYAFYKGFKMCKDLGLVDRIPRLVCAQAANANPLYSAFKKGWEHYEPISAKTTFASAIQIGDPVSIDRAILALNDANGIVEEATEEELMDAAARADRTGMFNCPHTGVALAALTKLREKGVIAPSDRTVVVSTAHGLKFTQSKVAYHSKEIAGMACSYANPPVAVKNDIGSVMDALRSKFPAI</sequence>
<evidence type="ECO:0000256" key="2">
    <source>
        <dbReference type="ARBA" id="ARBA00003648"/>
    </source>
</evidence>
<keyword evidence="8" id="KW-0150">Chloroplast</keyword>
<comment type="similarity">
    <text evidence="5">Belongs to the threonine synthase family.</text>
</comment>
<keyword evidence="11" id="KW-0949">S-adenosyl-L-methionine</keyword>
<comment type="catalytic activity">
    <reaction evidence="15">
        <text>O-phospho-L-homoserine + H2O = L-threonine + phosphate</text>
        <dbReference type="Rhea" id="RHEA:10840"/>
        <dbReference type="ChEBI" id="CHEBI:15377"/>
        <dbReference type="ChEBI" id="CHEBI:43474"/>
        <dbReference type="ChEBI" id="CHEBI:57590"/>
        <dbReference type="ChEBI" id="CHEBI:57926"/>
        <dbReference type="EC" id="4.2.3.1"/>
    </reaction>
</comment>
<organism evidence="18 19">
    <name type="scientific">Monoraphidium neglectum</name>
    <dbReference type="NCBI Taxonomy" id="145388"/>
    <lineage>
        <taxon>Eukaryota</taxon>
        <taxon>Viridiplantae</taxon>
        <taxon>Chlorophyta</taxon>
        <taxon>core chlorophytes</taxon>
        <taxon>Chlorophyceae</taxon>
        <taxon>CS clade</taxon>
        <taxon>Sphaeropleales</taxon>
        <taxon>Selenastraceae</taxon>
        <taxon>Monoraphidium</taxon>
    </lineage>
</organism>
<evidence type="ECO:0000256" key="5">
    <source>
        <dbReference type="ARBA" id="ARBA00005517"/>
    </source>
</evidence>
<dbReference type="InterPro" id="IPR050214">
    <property type="entry name" value="Cys_Synth/Cystath_Beta-Synth"/>
</dbReference>
<evidence type="ECO:0000256" key="15">
    <source>
        <dbReference type="ARBA" id="ARBA00049144"/>
    </source>
</evidence>
<dbReference type="SUPFAM" id="SSF53686">
    <property type="entry name" value="Tryptophan synthase beta subunit-like PLP-dependent enzymes"/>
    <property type="match status" value="1"/>
</dbReference>
<dbReference type="STRING" id="145388.A0A0D2MR95"/>
<comment type="subcellular location">
    <subcellularLocation>
        <location evidence="3">Plastid</location>
        <location evidence="3">Chloroplast</location>
    </subcellularLocation>
</comment>
<evidence type="ECO:0000313" key="19">
    <source>
        <dbReference type="Proteomes" id="UP000054498"/>
    </source>
</evidence>
<comment type="cofactor">
    <cofactor evidence="1 16">
        <name>pyridoxal 5'-phosphate</name>
        <dbReference type="ChEBI" id="CHEBI:597326"/>
    </cofactor>
</comment>
<feature type="modified residue" description="N6-(pyridoxal phosphate)lysine" evidence="16">
    <location>
        <position position="165"/>
    </location>
</feature>
<feature type="domain" description="Tryptophan synthase beta chain-like PALP" evidence="17">
    <location>
        <begin position="126"/>
        <end position="435"/>
    </location>
</feature>
<dbReference type="KEGG" id="mng:MNEG_4997"/>
<protein>
    <recommendedName>
        <fullName evidence="7">threonine synthase</fullName>
        <ecNumber evidence="7">4.2.3.1</ecNumber>
    </recommendedName>
</protein>
<evidence type="ECO:0000256" key="8">
    <source>
        <dbReference type="ARBA" id="ARBA00022528"/>
    </source>
</evidence>
<proteinExistence type="inferred from homology"/>
<dbReference type="Pfam" id="PF00291">
    <property type="entry name" value="PALP"/>
    <property type="match status" value="1"/>
</dbReference>
<evidence type="ECO:0000256" key="14">
    <source>
        <dbReference type="ARBA" id="ARBA00023239"/>
    </source>
</evidence>
<keyword evidence="19" id="KW-1185">Reference proteome</keyword>
<dbReference type="GeneID" id="25737874"/>
<evidence type="ECO:0000256" key="7">
    <source>
        <dbReference type="ARBA" id="ARBA00013028"/>
    </source>
</evidence>
<evidence type="ECO:0000256" key="3">
    <source>
        <dbReference type="ARBA" id="ARBA00004229"/>
    </source>
</evidence>
<dbReference type="EMBL" id="KK100942">
    <property type="protein sequence ID" value="KIZ02962.1"/>
    <property type="molecule type" value="Genomic_DNA"/>
</dbReference>
<dbReference type="OrthoDB" id="7773036at2759"/>
<evidence type="ECO:0000256" key="16">
    <source>
        <dbReference type="PIRSR" id="PIRSR604450-51"/>
    </source>
</evidence>
<evidence type="ECO:0000256" key="10">
    <source>
        <dbReference type="ARBA" id="ARBA00022640"/>
    </source>
</evidence>
<evidence type="ECO:0000256" key="9">
    <source>
        <dbReference type="ARBA" id="ARBA00022605"/>
    </source>
</evidence>
<keyword evidence="14 18" id="KW-0456">Lyase</keyword>
<comment type="subunit">
    <text evidence="6">Homodimer.</text>
</comment>
<gene>
    <name evidence="18" type="ORF">MNEG_4997</name>
</gene>
<dbReference type="GO" id="GO:0004795">
    <property type="term" value="F:threonine synthase activity"/>
    <property type="evidence" value="ECO:0007669"/>
    <property type="project" value="UniProtKB-EC"/>
</dbReference>
<evidence type="ECO:0000256" key="4">
    <source>
        <dbReference type="ARBA" id="ARBA00004979"/>
    </source>
</evidence>
<name>A0A0D2MR95_9CHLO</name>
<dbReference type="CDD" id="cd01563">
    <property type="entry name" value="Thr-synth_1"/>
    <property type="match status" value="1"/>
</dbReference>